<dbReference type="GeneID" id="65098188"/>
<dbReference type="AlphaFoldDB" id="A0A8E7EGL5"/>
<dbReference type="KEGG" id="mrtj:KHC33_13350"/>
<protein>
    <submittedName>
        <fullName evidence="1">Uncharacterized protein</fullName>
    </submittedName>
</protein>
<accession>A0A8E7EGL5</accession>
<evidence type="ECO:0000313" key="1">
    <source>
        <dbReference type="EMBL" id="QVV88303.1"/>
    </source>
</evidence>
<gene>
    <name evidence="1" type="ORF">KHC33_13350</name>
</gene>
<dbReference type="EMBL" id="CP075546">
    <property type="protein sequence ID" value="QVV88303.1"/>
    <property type="molecule type" value="Genomic_DNA"/>
</dbReference>
<proteinExistence type="predicted"/>
<dbReference type="RefSeq" id="WP_214419119.1">
    <property type="nucleotide sequence ID" value="NZ_CP075546.1"/>
</dbReference>
<dbReference type="Proteomes" id="UP000680656">
    <property type="component" value="Chromosome"/>
</dbReference>
<organism evidence="1 2">
    <name type="scientific">Methanospirillum purgamenti</name>
    <dbReference type="NCBI Taxonomy" id="2834276"/>
    <lineage>
        <taxon>Archaea</taxon>
        <taxon>Methanobacteriati</taxon>
        <taxon>Methanobacteriota</taxon>
        <taxon>Stenosarchaea group</taxon>
        <taxon>Methanomicrobia</taxon>
        <taxon>Methanomicrobiales</taxon>
        <taxon>Methanospirillaceae</taxon>
        <taxon>Methanospirillum</taxon>
    </lineage>
</organism>
<dbReference type="PROSITE" id="PS51257">
    <property type="entry name" value="PROKAR_LIPOPROTEIN"/>
    <property type="match status" value="1"/>
</dbReference>
<reference evidence="1 2" key="1">
    <citation type="submission" date="2021-05" db="EMBL/GenBank/DDBJ databases">
        <title>A novel Methanospirillum isolate from a pyrite-forming mixed culture.</title>
        <authorList>
            <person name="Bunk B."/>
            <person name="Sproer C."/>
            <person name="Spring S."/>
            <person name="Pester M."/>
        </authorList>
    </citation>
    <scope>NUCLEOTIDE SEQUENCE [LARGE SCALE GENOMIC DNA]</scope>
    <source>
        <strain evidence="1 2">J.3.6.1-F.2.7.3</strain>
    </source>
</reference>
<keyword evidence="2" id="KW-1185">Reference proteome</keyword>
<sequence>MKSSPLNTRSTRFILVLAGLLIFSCILATSFLFGESILSSLSSPSGCSGVSEHIPVFPDPSEKLEELQDPDFTPRLFDEAVKYEPLLNTPGTQVHMGFYSAKGNHGSLLRLIDSINDGSYQNGTQNRAIWALGVDGYFPYPSWQQIMNEHWYERSKAENGTVMIFGKPYLDPHPVTFEQADAIWAAYSTRFAEMAELISKATGKPVKVWCYVEGAKPTRIFYNYEFQVLKKLEEKGIVEVYFAKTQQSEWDNPADWMNGTVNVPIHAP</sequence>
<name>A0A8E7EGL5_9EURY</name>
<evidence type="ECO:0000313" key="2">
    <source>
        <dbReference type="Proteomes" id="UP000680656"/>
    </source>
</evidence>